<dbReference type="InterPro" id="IPR033744">
    <property type="entry name" value="RRM_RBM8"/>
</dbReference>
<feature type="region of interest" description="Disordered" evidence="7">
    <location>
        <begin position="284"/>
        <end position="381"/>
    </location>
</feature>
<feature type="compositionally biased region" description="Polar residues" evidence="7">
    <location>
        <begin position="24"/>
        <end position="35"/>
    </location>
</feature>
<feature type="domain" description="RRM" evidence="9">
    <location>
        <begin position="57"/>
        <end position="135"/>
    </location>
</feature>
<dbReference type="InterPro" id="IPR023780">
    <property type="entry name" value="Chromo_domain"/>
</dbReference>
<dbReference type="PRINTS" id="PR01738">
    <property type="entry name" value="RNABINDINGM8"/>
</dbReference>
<reference evidence="10" key="1">
    <citation type="submission" date="2022-11" db="EMBL/GenBank/DDBJ databases">
        <title>Genome Sequence of Cubamyces cubensis.</title>
        <authorList>
            <person name="Buettner E."/>
        </authorList>
    </citation>
    <scope>NUCLEOTIDE SEQUENCE</scope>
    <source>
        <strain evidence="10">MPL-01</strain>
    </source>
</reference>
<dbReference type="CDD" id="cd12324">
    <property type="entry name" value="RRM_RBM8"/>
    <property type="match status" value="1"/>
</dbReference>
<dbReference type="InterPro" id="IPR000504">
    <property type="entry name" value="RRM_dom"/>
</dbReference>
<dbReference type="InterPro" id="IPR012677">
    <property type="entry name" value="Nucleotide-bd_a/b_plait_sf"/>
</dbReference>
<dbReference type="Gene3D" id="3.30.70.330">
    <property type="match status" value="1"/>
</dbReference>
<keyword evidence="11" id="KW-1185">Reference proteome</keyword>
<dbReference type="GO" id="GO:0003729">
    <property type="term" value="F:mRNA binding"/>
    <property type="evidence" value="ECO:0007669"/>
    <property type="project" value="InterPro"/>
</dbReference>
<keyword evidence="4 6" id="KW-0694">RNA-binding</keyword>
<dbReference type="InterPro" id="IPR000953">
    <property type="entry name" value="Chromo/chromo_shadow_dom"/>
</dbReference>
<dbReference type="SUPFAM" id="SSF54928">
    <property type="entry name" value="RNA-binding domain, RBD"/>
    <property type="match status" value="1"/>
</dbReference>
<feature type="region of interest" description="Disordered" evidence="7">
    <location>
        <begin position="19"/>
        <end position="44"/>
    </location>
</feature>
<evidence type="ECO:0000259" key="8">
    <source>
        <dbReference type="PROSITE" id="PS50013"/>
    </source>
</evidence>
<protein>
    <submittedName>
        <fullName evidence="10">Uncharacterized protein</fullName>
    </submittedName>
</protein>
<dbReference type="PANTHER" id="PTHR45894">
    <property type="entry name" value="RNA-BINDING PROTEIN 8A"/>
    <property type="match status" value="1"/>
</dbReference>
<dbReference type="Pfam" id="PF00385">
    <property type="entry name" value="Chromo"/>
    <property type="match status" value="1"/>
</dbReference>
<dbReference type="SMART" id="SM00360">
    <property type="entry name" value="RRM"/>
    <property type="match status" value="1"/>
</dbReference>
<dbReference type="EMBL" id="JAPEVG010000025">
    <property type="protein sequence ID" value="KAJ8495341.1"/>
    <property type="molecule type" value="Genomic_DNA"/>
</dbReference>
<dbReference type="SMART" id="SM00300">
    <property type="entry name" value="ChSh"/>
    <property type="match status" value="1"/>
</dbReference>
<dbReference type="PROSITE" id="PS50102">
    <property type="entry name" value="RRM"/>
    <property type="match status" value="1"/>
</dbReference>
<evidence type="ECO:0000313" key="11">
    <source>
        <dbReference type="Proteomes" id="UP001215151"/>
    </source>
</evidence>
<keyword evidence="3" id="KW-0963">Cytoplasm</keyword>
<dbReference type="PROSITE" id="PS50013">
    <property type="entry name" value="CHROMO_2"/>
    <property type="match status" value="1"/>
</dbReference>
<dbReference type="AlphaFoldDB" id="A0AAD7U382"/>
<evidence type="ECO:0000256" key="1">
    <source>
        <dbReference type="ARBA" id="ARBA00004123"/>
    </source>
</evidence>
<dbReference type="GO" id="GO:0006396">
    <property type="term" value="P:RNA processing"/>
    <property type="evidence" value="ECO:0007669"/>
    <property type="project" value="InterPro"/>
</dbReference>
<dbReference type="InterPro" id="IPR035979">
    <property type="entry name" value="RBD_domain_sf"/>
</dbReference>
<dbReference type="InterPro" id="IPR008251">
    <property type="entry name" value="Chromo_shadow_dom"/>
</dbReference>
<evidence type="ECO:0000256" key="7">
    <source>
        <dbReference type="SAM" id="MobiDB-lite"/>
    </source>
</evidence>
<dbReference type="InterPro" id="IPR008111">
    <property type="entry name" value="RNA-bd_8"/>
</dbReference>
<evidence type="ECO:0000313" key="10">
    <source>
        <dbReference type="EMBL" id="KAJ8495341.1"/>
    </source>
</evidence>
<dbReference type="GO" id="GO:0005737">
    <property type="term" value="C:cytoplasm"/>
    <property type="evidence" value="ECO:0007669"/>
    <property type="project" value="UniProtKB-SubCell"/>
</dbReference>
<comment type="subcellular location">
    <subcellularLocation>
        <location evidence="2">Cytoplasm</location>
    </subcellularLocation>
    <subcellularLocation>
        <location evidence="1">Nucleus</location>
    </subcellularLocation>
</comment>
<dbReference type="Proteomes" id="UP001215151">
    <property type="component" value="Unassembled WGS sequence"/>
</dbReference>
<comment type="caution">
    <text evidence="10">The sequence shown here is derived from an EMBL/GenBank/DDBJ whole genome shotgun (WGS) entry which is preliminary data.</text>
</comment>
<gene>
    <name evidence="10" type="ORF">ONZ51_g1744</name>
</gene>
<accession>A0AAD7U382</accession>
<evidence type="ECO:0000256" key="6">
    <source>
        <dbReference type="PROSITE-ProRule" id="PRU00176"/>
    </source>
</evidence>
<evidence type="ECO:0000256" key="5">
    <source>
        <dbReference type="ARBA" id="ARBA00023242"/>
    </source>
</evidence>
<dbReference type="SUPFAM" id="SSF54160">
    <property type="entry name" value="Chromo domain-like"/>
    <property type="match status" value="2"/>
</dbReference>
<sequence>MSDDAMNIDDGGVVRRKGRGFQSAAGNESAVTSEQVFDRVDSTQTSETRAARSVEGWIVMVTGVHEEATEEDVTDKFAEYGEIKNLHLNLDRRTGYVKGYALVEYETMAEAQAAIDGASGTTLLEQTIQCDFAFRTLPCATPALSVQSATPFITFSTSLVVALVPRPASSSITMAKVTSKGDVSASESDNENPRSTRKQSNSTSKSASKDKGRVEDDDEGSGDEDEEDDEEFEIEAILDAKHGTFPEGRIGYLVKWKGYSDDHNSWVDEKDAEGAKDLIAEFWRKHKKGNRKSDAKPKAPAKAAKSSVKDAESENEVEETAPPAKKRGRPSKASTARDASDEEEEDKSRKQKKPRKSTGSAAKSTGRRKSNADAMDEDEDTYADMRKLKDASSWEHLVERIDTVERTESGDLFVYFTLKNGKGHAREKSELCKKKMPFKLIEFYESNLRWKPTDEDAMEE</sequence>
<organism evidence="10 11">
    <name type="scientific">Trametes cubensis</name>
    <dbReference type="NCBI Taxonomy" id="1111947"/>
    <lineage>
        <taxon>Eukaryota</taxon>
        <taxon>Fungi</taxon>
        <taxon>Dikarya</taxon>
        <taxon>Basidiomycota</taxon>
        <taxon>Agaricomycotina</taxon>
        <taxon>Agaricomycetes</taxon>
        <taxon>Polyporales</taxon>
        <taxon>Polyporaceae</taxon>
        <taxon>Trametes</taxon>
    </lineage>
</organism>
<dbReference type="GO" id="GO:0005634">
    <property type="term" value="C:nucleus"/>
    <property type="evidence" value="ECO:0007669"/>
    <property type="project" value="UniProtKB-SubCell"/>
</dbReference>
<proteinExistence type="predicted"/>
<evidence type="ECO:0000256" key="3">
    <source>
        <dbReference type="ARBA" id="ARBA00022490"/>
    </source>
</evidence>
<dbReference type="Pfam" id="PF00076">
    <property type="entry name" value="RRM_1"/>
    <property type="match status" value="1"/>
</dbReference>
<dbReference type="GO" id="GO:0006338">
    <property type="term" value="P:chromatin remodeling"/>
    <property type="evidence" value="ECO:0007669"/>
    <property type="project" value="UniProtKB-ARBA"/>
</dbReference>
<dbReference type="Gene3D" id="2.40.50.40">
    <property type="match status" value="2"/>
</dbReference>
<evidence type="ECO:0000259" key="9">
    <source>
        <dbReference type="PROSITE" id="PS50102"/>
    </source>
</evidence>
<dbReference type="SMART" id="SM00298">
    <property type="entry name" value="CHROMO"/>
    <property type="match status" value="1"/>
</dbReference>
<feature type="compositionally biased region" description="Acidic residues" evidence="7">
    <location>
        <begin position="215"/>
        <end position="230"/>
    </location>
</feature>
<dbReference type="InterPro" id="IPR016197">
    <property type="entry name" value="Chromo-like_dom_sf"/>
</dbReference>
<evidence type="ECO:0000256" key="4">
    <source>
        <dbReference type="ARBA" id="ARBA00022884"/>
    </source>
</evidence>
<keyword evidence="5" id="KW-0539">Nucleus</keyword>
<dbReference type="Pfam" id="PF01393">
    <property type="entry name" value="Chromo_shadow"/>
    <property type="match status" value="1"/>
</dbReference>
<name>A0AAD7U382_9APHY</name>
<feature type="domain" description="Chromo" evidence="8">
    <location>
        <begin position="232"/>
        <end position="294"/>
    </location>
</feature>
<feature type="region of interest" description="Disordered" evidence="7">
    <location>
        <begin position="175"/>
        <end position="230"/>
    </location>
</feature>
<evidence type="ECO:0000256" key="2">
    <source>
        <dbReference type="ARBA" id="ARBA00004496"/>
    </source>
</evidence>